<dbReference type="InterPro" id="IPR019734">
    <property type="entry name" value="TPR_rpt"/>
</dbReference>
<dbReference type="PROSITE" id="PS50293">
    <property type="entry name" value="TPR_REGION"/>
    <property type="match status" value="3"/>
</dbReference>
<organism evidence="4 5">
    <name type="scientific">Candidatus Scatousia excrementipullorum</name>
    <dbReference type="NCBI Taxonomy" id="2840936"/>
    <lineage>
        <taxon>Bacteria</taxon>
        <taxon>Candidatus Scatousia</taxon>
    </lineage>
</organism>
<evidence type="ECO:0000313" key="4">
    <source>
        <dbReference type="EMBL" id="MBO8431231.1"/>
    </source>
</evidence>
<evidence type="ECO:0000313" key="5">
    <source>
        <dbReference type="Proteomes" id="UP000823632"/>
    </source>
</evidence>
<dbReference type="SMART" id="SM00028">
    <property type="entry name" value="TPR"/>
    <property type="match status" value="11"/>
</dbReference>
<dbReference type="InterPro" id="IPR013105">
    <property type="entry name" value="TPR_2"/>
</dbReference>
<feature type="repeat" description="TPR" evidence="3">
    <location>
        <begin position="411"/>
        <end position="444"/>
    </location>
</feature>
<dbReference type="Proteomes" id="UP000823632">
    <property type="component" value="Unassembled WGS sequence"/>
</dbReference>
<dbReference type="PANTHER" id="PTHR44858">
    <property type="entry name" value="TETRATRICOPEPTIDE REPEAT PROTEIN 6"/>
    <property type="match status" value="1"/>
</dbReference>
<dbReference type="EMBL" id="JADIND010000167">
    <property type="protein sequence ID" value="MBO8431231.1"/>
    <property type="molecule type" value="Genomic_DNA"/>
</dbReference>
<name>A0A9D9DPM6_9BACT</name>
<feature type="repeat" description="TPR" evidence="3">
    <location>
        <begin position="80"/>
        <end position="113"/>
    </location>
</feature>
<gene>
    <name evidence="4" type="ORF">IAC76_07570</name>
</gene>
<dbReference type="PANTHER" id="PTHR44858:SF1">
    <property type="entry name" value="UDP-N-ACETYLGLUCOSAMINE--PEPTIDE N-ACETYLGLUCOSAMINYLTRANSFERASE SPINDLY-RELATED"/>
    <property type="match status" value="1"/>
</dbReference>
<dbReference type="Pfam" id="PF13431">
    <property type="entry name" value="TPR_17"/>
    <property type="match status" value="1"/>
</dbReference>
<dbReference type="Pfam" id="PF13414">
    <property type="entry name" value="TPR_11"/>
    <property type="match status" value="1"/>
</dbReference>
<comment type="caution">
    <text evidence="4">The sequence shown here is derived from an EMBL/GenBank/DDBJ whole genome shotgun (WGS) entry which is preliminary data.</text>
</comment>
<accession>A0A9D9DPM6</accession>
<dbReference type="SUPFAM" id="SSF81901">
    <property type="entry name" value="HCP-like"/>
    <property type="match status" value="1"/>
</dbReference>
<feature type="repeat" description="TPR" evidence="3">
    <location>
        <begin position="305"/>
        <end position="338"/>
    </location>
</feature>
<feature type="repeat" description="TPR" evidence="3">
    <location>
        <begin position="237"/>
        <end position="270"/>
    </location>
</feature>
<dbReference type="AlphaFoldDB" id="A0A9D9DPM6"/>
<dbReference type="InterPro" id="IPR011990">
    <property type="entry name" value="TPR-like_helical_dom_sf"/>
</dbReference>
<dbReference type="Pfam" id="PF14559">
    <property type="entry name" value="TPR_19"/>
    <property type="match status" value="1"/>
</dbReference>
<reference evidence="4" key="1">
    <citation type="submission" date="2020-10" db="EMBL/GenBank/DDBJ databases">
        <authorList>
            <person name="Gilroy R."/>
        </authorList>
    </citation>
    <scope>NUCLEOTIDE SEQUENCE</scope>
    <source>
        <strain evidence="4">10192</strain>
    </source>
</reference>
<feature type="repeat" description="TPR" evidence="3">
    <location>
        <begin position="271"/>
        <end position="304"/>
    </location>
</feature>
<dbReference type="SUPFAM" id="SSF48452">
    <property type="entry name" value="TPR-like"/>
    <property type="match status" value="2"/>
</dbReference>
<dbReference type="InterPro" id="IPR050498">
    <property type="entry name" value="Ycf3"/>
</dbReference>
<evidence type="ECO:0000256" key="3">
    <source>
        <dbReference type="PROSITE-ProRule" id="PRU00339"/>
    </source>
</evidence>
<feature type="repeat" description="TPR" evidence="3">
    <location>
        <begin position="377"/>
        <end position="410"/>
    </location>
</feature>
<keyword evidence="2 3" id="KW-0802">TPR repeat</keyword>
<evidence type="ECO:0000256" key="2">
    <source>
        <dbReference type="ARBA" id="ARBA00022803"/>
    </source>
</evidence>
<dbReference type="Pfam" id="PF07719">
    <property type="entry name" value="TPR_2"/>
    <property type="match status" value="1"/>
</dbReference>
<proteinExistence type="predicted"/>
<dbReference type="Pfam" id="PF13181">
    <property type="entry name" value="TPR_8"/>
    <property type="match status" value="1"/>
</dbReference>
<dbReference type="Gene3D" id="1.25.40.10">
    <property type="entry name" value="Tetratricopeptide repeat domain"/>
    <property type="match status" value="4"/>
</dbReference>
<dbReference type="PROSITE" id="PS50005">
    <property type="entry name" value="TPR"/>
    <property type="match status" value="6"/>
</dbReference>
<reference evidence="4" key="2">
    <citation type="journal article" date="2021" name="PeerJ">
        <title>Extensive microbial diversity within the chicken gut microbiome revealed by metagenomics and culture.</title>
        <authorList>
            <person name="Gilroy R."/>
            <person name="Ravi A."/>
            <person name="Getino M."/>
            <person name="Pursley I."/>
            <person name="Horton D.L."/>
            <person name="Alikhan N.F."/>
            <person name="Baker D."/>
            <person name="Gharbi K."/>
            <person name="Hall N."/>
            <person name="Watson M."/>
            <person name="Adriaenssens E.M."/>
            <person name="Foster-Nyarko E."/>
            <person name="Jarju S."/>
            <person name="Secka A."/>
            <person name="Antonio M."/>
            <person name="Oren A."/>
            <person name="Chaudhuri R.R."/>
            <person name="La Ragione R."/>
            <person name="Hildebrand F."/>
            <person name="Pallen M.J."/>
        </authorList>
    </citation>
    <scope>NUCLEOTIDE SEQUENCE</scope>
    <source>
        <strain evidence="4">10192</strain>
    </source>
</reference>
<protein>
    <submittedName>
        <fullName evidence="4">Tetratricopeptide repeat protein</fullName>
    </submittedName>
</protein>
<evidence type="ECO:0000256" key="1">
    <source>
        <dbReference type="ARBA" id="ARBA00022737"/>
    </source>
</evidence>
<sequence>MSNTKQLEKKINKEYKTGNVKNAIELCQIGLQEDPTNADLHVRLGDLYLAWHLDIYNSCQYIDEAITEYQRAMESYIDSAEIYYKIGQAHYYKGDLDKAINYFDTAIAKNPKLAKAYYLLAETYTKKSRFIEAGINARKAIKYKPFSNSCAHFLLSNLYNVSSVKSFKNVLNSKWEYILSLLTLPFDVQAVKNVSRFISYMKFFPLLIKGLYLVNGKKFDKAIELYANAIEKAPGFIPLYSLLGDVYCGIGRYEDAITEYKMAIWLDSLNIEAYRHLSQAYEEIGDYDSAVEVYKKLIQIMPNMPDVHSNLANILFVKGDIDGAISHFQTAVTLNPKKQWTSVINQTLGFVYHESKRDIDAAISSYQSAYLQTPDDIDIYINLGSAFYDKEDFHNALQVYKNALDLEPKNAKIHCNLGFLYWGNGELDEAVKEYELAIEYDENYDIAYNNLGVIYLDDLGRVQKSIELFTKAIECNPNYALAHFNLARAITITGDKIEAAKLYQIAQDVNKITNELDPQEIIDKINALFN</sequence>
<keyword evidence="1" id="KW-0677">Repeat</keyword>